<dbReference type="Proteomes" id="UP001180020">
    <property type="component" value="Unassembled WGS sequence"/>
</dbReference>
<feature type="region of interest" description="Disordered" evidence="1">
    <location>
        <begin position="1"/>
        <end position="24"/>
    </location>
</feature>
<accession>A0AAV9FFM5</accession>
<evidence type="ECO:0000259" key="2">
    <source>
        <dbReference type="Pfam" id="PF14309"/>
    </source>
</evidence>
<name>A0AAV9FFM5_ACOCL</name>
<reference evidence="3" key="1">
    <citation type="journal article" date="2023" name="Nat. Commun.">
        <title>Diploid and tetraploid genomes of Acorus and the evolution of monocots.</title>
        <authorList>
            <person name="Ma L."/>
            <person name="Liu K.W."/>
            <person name="Li Z."/>
            <person name="Hsiao Y.Y."/>
            <person name="Qi Y."/>
            <person name="Fu T."/>
            <person name="Tang G.D."/>
            <person name="Zhang D."/>
            <person name="Sun W.H."/>
            <person name="Liu D.K."/>
            <person name="Li Y."/>
            <person name="Chen G.Z."/>
            <person name="Liu X.D."/>
            <person name="Liao X.Y."/>
            <person name="Jiang Y.T."/>
            <person name="Yu X."/>
            <person name="Hao Y."/>
            <person name="Huang J."/>
            <person name="Zhao X.W."/>
            <person name="Ke S."/>
            <person name="Chen Y.Y."/>
            <person name="Wu W.L."/>
            <person name="Hsu J.L."/>
            <person name="Lin Y.F."/>
            <person name="Huang M.D."/>
            <person name="Li C.Y."/>
            <person name="Huang L."/>
            <person name="Wang Z.W."/>
            <person name="Zhao X."/>
            <person name="Zhong W.Y."/>
            <person name="Peng D.H."/>
            <person name="Ahmad S."/>
            <person name="Lan S."/>
            <person name="Zhang J.S."/>
            <person name="Tsai W.C."/>
            <person name="Van de Peer Y."/>
            <person name="Liu Z.J."/>
        </authorList>
    </citation>
    <scope>NUCLEOTIDE SEQUENCE</scope>
    <source>
        <strain evidence="3">CP</strain>
    </source>
</reference>
<dbReference type="AlphaFoldDB" id="A0AAV9FFM5"/>
<proteinExistence type="predicted"/>
<dbReference type="EMBL" id="JAUJYO010000002">
    <property type="protein sequence ID" value="KAK1323550.1"/>
    <property type="molecule type" value="Genomic_DNA"/>
</dbReference>
<reference evidence="3" key="2">
    <citation type="submission" date="2023-06" db="EMBL/GenBank/DDBJ databases">
        <authorList>
            <person name="Ma L."/>
            <person name="Liu K.-W."/>
            <person name="Li Z."/>
            <person name="Hsiao Y.-Y."/>
            <person name="Qi Y."/>
            <person name="Fu T."/>
            <person name="Tang G."/>
            <person name="Zhang D."/>
            <person name="Sun W.-H."/>
            <person name="Liu D.-K."/>
            <person name="Li Y."/>
            <person name="Chen G.-Z."/>
            <person name="Liu X.-D."/>
            <person name="Liao X.-Y."/>
            <person name="Jiang Y.-T."/>
            <person name="Yu X."/>
            <person name="Hao Y."/>
            <person name="Huang J."/>
            <person name="Zhao X.-W."/>
            <person name="Ke S."/>
            <person name="Chen Y.-Y."/>
            <person name="Wu W.-L."/>
            <person name="Hsu J.-L."/>
            <person name="Lin Y.-F."/>
            <person name="Huang M.-D."/>
            <person name="Li C.-Y."/>
            <person name="Huang L."/>
            <person name="Wang Z.-W."/>
            <person name="Zhao X."/>
            <person name="Zhong W.-Y."/>
            <person name="Peng D.-H."/>
            <person name="Ahmad S."/>
            <person name="Lan S."/>
            <person name="Zhang J.-S."/>
            <person name="Tsai W.-C."/>
            <person name="Van De Peer Y."/>
            <person name="Liu Z.-J."/>
        </authorList>
    </citation>
    <scope>NUCLEOTIDE SEQUENCE</scope>
    <source>
        <strain evidence="3">CP</strain>
        <tissue evidence="3">Leaves</tissue>
    </source>
</reference>
<feature type="region of interest" description="Disordered" evidence="1">
    <location>
        <begin position="118"/>
        <end position="151"/>
    </location>
</feature>
<dbReference type="PANTHER" id="PTHR47212">
    <property type="entry name" value="ADHESIN-LIKE PROTEIN, PUTATIVE (DUF3741)-RELATED"/>
    <property type="match status" value="1"/>
</dbReference>
<comment type="caution">
    <text evidence="3">The sequence shown here is derived from an EMBL/GenBank/DDBJ whole genome shotgun (WGS) entry which is preliminary data.</text>
</comment>
<evidence type="ECO:0000313" key="4">
    <source>
        <dbReference type="Proteomes" id="UP001180020"/>
    </source>
</evidence>
<feature type="domain" description="DUF4378" evidence="2">
    <location>
        <begin position="221"/>
        <end position="299"/>
    </location>
</feature>
<dbReference type="PANTHER" id="PTHR47212:SF4">
    <property type="entry name" value="ADHESIN-LIKE PROTEIN, PUTATIVE (DUF3741)-RELATED"/>
    <property type="match status" value="1"/>
</dbReference>
<evidence type="ECO:0000313" key="3">
    <source>
        <dbReference type="EMBL" id="KAK1323550.1"/>
    </source>
</evidence>
<sequence>MKRPNKISRIKSEQIRSDSGRGRYNEKNLKQENMTCKLQRWKSSAERIIHFKNRLFLKECCMSHEALKVHDVQSDEAEEMPSIEFSKTHGKRKVPNLIPGLSEGDCDMNLQENFCITDGNSPEGDAGTSDISGAECMKDDDGLHDNSEANSNKPSVGFVRCADIIDQQEEPCEETSELMYAHIPISPISLLVQTVDGPESIDEKVERPSPKHGPGEFFSDDLKLLFDCINEALLEIYERYFGPSPWVSLSNQKPDHVQKVMISQEVMEGMDWYNPFQYPGTLEQIVGKDLAKAGTWMDL</sequence>
<feature type="compositionally biased region" description="Basic and acidic residues" evidence="1">
    <location>
        <begin position="10"/>
        <end position="24"/>
    </location>
</feature>
<keyword evidence="4" id="KW-1185">Reference proteome</keyword>
<dbReference type="InterPro" id="IPR025486">
    <property type="entry name" value="DUF4378"/>
</dbReference>
<dbReference type="Pfam" id="PF14309">
    <property type="entry name" value="DUF4378"/>
    <property type="match status" value="1"/>
</dbReference>
<feature type="compositionally biased region" description="Basic and acidic residues" evidence="1">
    <location>
        <begin position="136"/>
        <end position="147"/>
    </location>
</feature>
<gene>
    <name evidence="3" type="ORF">QJS10_CPA02g01014</name>
</gene>
<protein>
    <recommendedName>
        <fullName evidence="2">DUF4378 domain-containing protein</fullName>
    </recommendedName>
</protein>
<evidence type="ECO:0000256" key="1">
    <source>
        <dbReference type="SAM" id="MobiDB-lite"/>
    </source>
</evidence>
<organism evidence="3 4">
    <name type="scientific">Acorus calamus</name>
    <name type="common">Sweet flag</name>
    <dbReference type="NCBI Taxonomy" id="4465"/>
    <lineage>
        <taxon>Eukaryota</taxon>
        <taxon>Viridiplantae</taxon>
        <taxon>Streptophyta</taxon>
        <taxon>Embryophyta</taxon>
        <taxon>Tracheophyta</taxon>
        <taxon>Spermatophyta</taxon>
        <taxon>Magnoliopsida</taxon>
        <taxon>Liliopsida</taxon>
        <taxon>Acoraceae</taxon>
        <taxon>Acorus</taxon>
    </lineage>
</organism>